<sequence length="29" mass="3701">IFLIVLKHIWMTLRKKKKQLLRLLKLRRN</sequence>
<proteinExistence type="predicted"/>
<accession>A0A383DMV8</accession>
<name>A0A383DMV8_9ZZZZ</name>
<feature type="non-terminal residue" evidence="1">
    <location>
        <position position="1"/>
    </location>
</feature>
<organism evidence="1">
    <name type="scientific">marine metagenome</name>
    <dbReference type="NCBI Taxonomy" id="408172"/>
    <lineage>
        <taxon>unclassified sequences</taxon>
        <taxon>metagenomes</taxon>
        <taxon>ecological metagenomes</taxon>
    </lineage>
</organism>
<protein>
    <submittedName>
        <fullName evidence="1">Uncharacterized protein</fullName>
    </submittedName>
</protein>
<dbReference type="AlphaFoldDB" id="A0A383DMV8"/>
<feature type="non-terminal residue" evidence="1">
    <location>
        <position position="29"/>
    </location>
</feature>
<gene>
    <name evidence="1" type="ORF">METZ01_LOCUS498503</name>
</gene>
<dbReference type="EMBL" id="UINC01218569">
    <property type="protein sequence ID" value="SVE45649.1"/>
    <property type="molecule type" value="Genomic_DNA"/>
</dbReference>
<reference evidence="1" key="1">
    <citation type="submission" date="2018-05" db="EMBL/GenBank/DDBJ databases">
        <authorList>
            <person name="Lanie J.A."/>
            <person name="Ng W.-L."/>
            <person name="Kazmierczak K.M."/>
            <person name="Andrzejewski T.M."/>
            <person name="Davidsen T.M."/>
            <person name="Wayne K.J."/>
            <person name="Tettelin H."/>
            <person name="Glass J.I."/>
            <person name="Rusch D."/>
            <person name="Podicherti R."/>
            <person name="Tsui H.-C.T."/>
            <person name="Winkler M.E."/>
        </authorList>
    </citation>
    <scope>NUCLEOTIDE SEQUENCE</scope>
</reference>
<evidence type="ECO:0000313" key="1">
    <source>
        <dbReference type="EMBL" id="SVE45649.1"/>
    </source>
</evidence>